<evidence type="ECO:0000256" key="1">
    <source>
        <dbReference type="ARBA" id="ARBA00004613"/>
    </source>
</evidence>
<evidence type="ECO:0000256" key="6">
    <source>
        <dbReference type="ARBA" id="ARBA00022884"/>
    </source>
</evidence>
<dbReference type="GO" id="GO:0003723">
    <property type="term" value="F:RNA binding"/>
    <property type="evidence" value="ECO:0007669"/>
    <property type="project" value="UniProtKB-KW"/>
</dbReference>
<dbReference type="Gene3D" id="3.40.50.1820">
    <property type="entry name" value="alpha/beta hydrolase"/>
    <property type="match status" value="1"/>
</dbReference>
<keyword evidence="11" id="KW-1185">Reference proteome</keyword>
<evidence type="ECO:0000256" key="4">
    <source>
        <dbReference type="ARBA" id="ARBA00022729"/>
    </source>
</evidence>
<evidence type="ECO:0000256" key="2">
    <source>
        <dbReference type="ARBA" id="ARBA00022525"/>
    </source>
</evidence>
<dbReference type="Proteomes" id="UP000591131">
    <property type="component" value="Unassembled WGS sequence"/>
</dbReference>
<dbReference type="GO" id="GO:0016746">
    <property type="term" value="F:acyltransferase activity"/>
    <property type="evidence" value="ECO:0007669"/>
    <property type="project" value="UniProtKB-KW"/>
</dbReference>
<accession>A0A7J6MRF7</accession>
<evidence type="ECO:0000313" key="10">
    <source>
        <dbReference type="EMBL" id="KAF4673927.1"/>
    </source>
</evidence>
<sequence length="1316" mass="144805">MESSYKFKVEGDAHPMDIGDLILRVSMKSQHTIVLQAQGSAATAVAVKGFIEANSPRSHTCHLVVSGAPADEVGKKGGPSTVVWLSSYISEDPTLFKEREVETMVVSNHTRPAPLSGSISSSIEQGHIVRLQGAGPHCLRKMAEALAISGKHFSKDRKARPAAQRRPGLLVCWPKFMAGHQTNSGGRDRPPKGVVEIYVALEEYLMEMEEEKQEPFEAKEHLLDAAKPLRMVKLNGHAPAAVTAAAALHFVLMMLTQFSTRRVSGLLSMMSLRSSRAFRTSATKEMQEVADRLRVTSTADPLELAPFIRQRLGTPNRPNMVVLQAERLINGMSGSCCGSISGKFPLENCQSVAYASSRRGQTIPMDVTITGPPDDGIPDRGGGDLWIAVARQGFRQRLQEKESDPTEVQDVIIGHNTAPHKIAGVITNALLAGRTVRMTGFSSAGIIKIANAITISGHHCQTFDKVEDRGRLVTSVRTALRAVNPRGAPTDHDDTHEEHHDEEASVEGNDKVEHAVGGDDVEGEVTENGGHKILITAVEFTCRLQKTKSDSFSLPPSEELARCPPFAMWSEVNFEYTKFCHPTNVCEILPKRFRKAGDMATMRAVGVPIRAGKAFKTFIDMCPKVRNSGWIEIICSGPPAVEVAAEDDDGSSRQAELWIHGRIRAKGGTSLKEPSEPVEVKLEKGWDMAQEAERIAEILTKERKQVQLRIILSVIATTTNVRLTLIAELLARVGRLCNNVEGFETHELLTRITPTSIQFKRKGALSEMKEGREKAGTITNPGVDLLLRLHPQPTINNPLQTQRPAEKDMAESDFQFRIKKEAELNEVVTLLAHTLRNQYSTVVLRGRHPSSVLMSLKAVTAAAYRASKVIDLTFRGPPLEWPTTEQKEEFERWAEMEGGTEIWIGARIGQAHCGGRAWEDILVQPEMSSAELAATVSELIKRESSLRIIGLDAVSCATIADAIAIASQTCGLVCQADFTKVNVDPRNHRPVGESIPDGLDAEDLITESVFGLRIGAYGLKADISSEPNAWTDQRSTFPHQGRLRTFWTYSGVEKPSAIIFTLVDWDPVQDKCERWQKEDMVLYGIKQRAKKFNATLVTPCPLQSPTVEPGTIWGWGYNAGTCCQSNKSVDDIDFARQLIPEVERRIGTTNMPVYALGLSNGGMLAEALSCYNIVSQAASVAGILTLEPGLKRGYKVCDDAFKPTPSEVQRVIKIHGKDDKLVRYDGGRDDMLPFLTFPSVESDFSKWAKRMNCNRKSRRRVGQRGGAVLEAYTTCPVGKEVYLASMERVGHAWPTRGGIGNFSAARTIFKFFYGRL</sequence>
<proteinExistence type="predicted"/>
<dbReference type="InterPro" id="IPR043595">
    <property type="entry name" value="FaeB/C/D"/>
</dbReference>
<feature type="region of interest" description="Disordered" evidence="9">
    <location>
        <begin position="484"/>
        <end position="514"/>
    </location>
</feature>
<dbReference type="Gene3D" id="3.30.110.20">
    <property type="entry name" value="Alba-like domain"/>
    <property type="match status" value="1"/>
</dbReference>
<keyword evidence="4" id="KW-0732">Signal</keyword>
<dbReference type="InterPro" id="IPR036882">
    <property type="entry name" value="Alba-like_dom_sf"/>
</dbReference>
<evidence type="ECO:0000256" key="5">
    <source>
        <dbReference type="ARBA" id="ARBA00022801"/>
    </source>
</evidence>
<reference evidence="10 11" key="1">
    <citation type="submission" date="2020-04" db="EMBL/GenBank/DDBJ databases">
        <title>Perkinsus chesapeaki whole genome sequence.</title>
        <authorList>
            <person name="Bogema D.R."/>
        </authorList>
    </citation>
    <scope>NUCLEOTIDE SEQUENCE [LARGE SCALE GENOMIC DNA]</scope>
    <source>
        <strain evidence="10">ATCC PRA-425</strain>
    </source>
</reference>
<dbReference type="SUPFAM" id="SSF53474">
    <property type="entry name" value="alpha/beta-Hydrolases"/>
    <property type="match status" value="1"/>
</dbReference>
<keyword evidence="5" id="KW-0378">Hydrolase</keyword>
<dbReference type="GO" id="GO:0045493">
    <property type="term" value="P:xylan catabolic process"/>
    <property type="evidence" value="ECO:0007669"/>
    <property type="project" value="UniProtKB-KW"/>
</dbReference>
<evidence type="ECO:0000256" key="3">
    <source>
        <dbReference type="ARBA" id="ARBA00022651"/>
    </source>
</evidence>
<evidence type="ECO:0000256" key="7">
    <source>
        <dbReference type="ARBA" id="ARBA00023277"/>
    </source>
</evidence>
<dbReference type="EMBL" id="JAAPAO010000073">
    <property type="protein sequence ID" value="KAF4673927.1"/>
    <property type="molecule type" value="Genomic_DNA"/>
</dbReference>
<evidence type="ECO:0000256" key="9">
    <source>
        <dbReference type="SAM" id="MobiDB-lite"/>
    </source>
</evidence>
<dbReference type="InterPro" id="IPR029058">
    <property type="entry name" value="AB_hydrolase_fold"/>
</dbReference>
<keyword evidence="6" id="KW-0694">RNA-binding</keyword>
<evidence type="ECO:0000256" key="8">
    <source>
        <dbReference type="ARBA" id="ARBA00023326"/>
    </source>
</evidence>
<keyword evidence="10" id="KW-0012">Acyltransferase</keyword>
<protein>
    <submittedName>
        <fullName evidence="10">Lysophosphatidylcholine acyltransferase 2</fullName>
    </submittedName>
</protein>
<comment type="caution">
    <text evidence="10">The sequence shown here is derived from an EMBL/GenBank/DDBJ whole genome shotgun (WGS) entry which is preliminary data.</text>
</comment>
<dbReference type="GO" id="GO:0005576">
    <property type="term" value="C:extracellular region"/>
    <property type="evidence" value="ECO:0007669"/>
    <property type="project" value="UniProtKB-SubCell"/>
</dbReference>
<comment type="subcellular location">
    <subcellularLocation>
        <location evidence="1">Secreted</location>
    </subcellularLocation>
</comment>
<dbReference type="PANTHER" id="PTHR38050">
    <property type="match status" value="1"/>
</dbReference>
<keyword evidence="8" id="KW-0624">Polysaccharide degradation</keyword>
<organism evidence="10 11">
    <name type="scientific">Perkinsus chesapeaki</name>
    <name type="common">Clam parasite</name>
    <name type="synonym">Perkinsus andrewsi</name>
    <dbReference type="NCBI Taxonomy" id="330153"/>
    <lineage>
        <taxon>Eukaryota</taxon>
        <taxon>Sar</taxon>
        <taxon>Alveolata</taxon>
        <taxon>Perkinsozoa</taxon>
        <taxon>Perkinsea</taxon>
        <taxon>Perkinsida</taxon>
        <taxon>Perkinsidae</taxon>
        <taxon>Perkinsus</taxon>
    </lineage>
</organism>
<keyword evidence="7" id="KW-0119">Carbohydrate metabolism</keyword>
<keyword evidence="3" id="KW-0858">Xylan degradation</keyword>
<gene>
    <name evidence="10" type="primary">LPCAT2_14</name>
    <name evidence="10" type="ORF">FOL47_009958</name>
</gene>
<name>A0A7J6MRF7_PERCH</name>
<keyword evidence="10" id="KW-0808">Transferase</keyword>
<evidence type="ECO:0000313" key="11">
    <source>
        <dbReference type="Proteomes" id="UP000591131"/>
    </source>
</evidence>
<dbReference type="PANTHER" id="PTHR38050:SF2">
    <property type="entry name" value="FERULOYL ESTERASE C-RELATED"/>
    <property type="match status" value="1"/>
</dbReference>
<dbReference type="GO" id="GO:0030600">
    <property type="term" value="F:feruloyl esterase activity"/>
    <property type="evidence" value="ECO:0007669"/>
    <property type="project" value="InterPro"/>
</dbReference>
<feature type="compositionally biased region" description="Basic and acidic residues" evidence="9">
    <location>
        <begin position="489"/>
        <end position="514"/>
    </location>
</feature>
<dbReference type="OrthoDB" id="461699at2759"/>
<keyword evidence="2" id="KW-0964">Secreted</keyword>